<proteinExistence type="predicted"/>
<dbReference type="Pfam" id="PF15207">
    <property type="entry name" value="TMEM240"/>
    <property type="match status" value="1"/>
</dbReference>
<dbReference type="GeneTree" id="ENSGT00400000023987"/>
<dbReference type="PANTHER" id="PTHR28666:SF1">
    <property type="entry name" value="TRANSMEMBRANE PROTEIN 240"/>
    <property type="match status" value="1"/>
</dbReference>
<dbReference type="Proteomes" id="UP000008912">
    <property type="component" value="Unassembled WGS sequence"/>
</dbReference>
<name>A0A7N5KLU5_AILME</name>
<dbReference type="GO" id="GO:0097060">
    <property type="term" value="C:synaptic membrane"/>
    <property type="evidence" value="ECO:0007669"/>
    <property type="project" value="TreeGrafter"/>
</dbReference>
<reference evidence="2" key="2">
    <citation type="submission" date="2025-08" db="UniProtKB">
        <authorList>
            <consortium name="Ensembl"/>
        </authorList>
    </citation>
    <scope>IDENTIFICATION</scope>
</reference>
<dbReference type="InParanoid" id="A0A7N5KLU5"/>
<evidence type="ECO:0000256" key="1">
    <source>
        <dbReference type="SAM" id="MobiDB-lite"/>
    </source>
</evidence>
<gene>
    <name evidence="2" type="primary">TMEM240</name>
</gene>
<accession>A0A7N5KLU5</accession>
<evidence type="ECO:0000313" key="2">
    <source>
        <dbReference type="Ensembl" id="ENSAMEP00000042002.1"/>
    </source>
</evidence>
<organism evidence="2 3">
    <name type="scientific">Ailuropoda melanoleuca</name>
    <name type="common">Giant panda</name>
    <dbReference type="NCBI Taxonomy" id="9646"/>
    <lineage>
        <taxon>Eukaryota</taxon>
        <taxon>Metazoa</taxon>
        <taxon>Chordata</taxon>
        <taxon>Craniata</taxon>
        <taxon>Vertebrata</taxon>
        <taxon>Euteleostomi</taxon>
        <taxon>Mammalia</taxon>
        <taxon>Eutheria</taxon>
        <taxon>Laurasiatheria</taxon>
        <taxon>Carnivora</taxon>
        <taxon>Caniformia</taxon>
        <taxon>Ursidae</taxon>
        <taxon>Ailuropoda</taxon>
    </lineage>
</organism>
<sequence>MDMNALLDRFHNYILPHLRGEDRVCHCNCGRHHIHYVIPYDGDQSVVDASENYFVTDNVTKQEIDLMLGLLLGFCISWFLVWMDGVLHCAVRAWRAGRRYDGSWTWLPKLCSLRELGRRPAQALRGGGRQHGAREAETLPQRPPEPAAPLSRAQDSRGLRPTRPRTRDWTAAPGQGARGRRACPAEGAVSSSFYKGGRGGAGRRPGGRTPASRAEKGAGTGAASSERGRAGGMGTSAGGRDHLLAPARCSLTRTWAGTMSVT</sequence>
<protein>
    <submittedName>
        <fullName evidence="2">Transmembrane protein 240</fullName>
    </submittedName>
</protein>
<evidence type="ECO:0000313" key="3">
    <source>
        <dbReference type="Proteomes" id="UP000008912"/>
    </source>
</evidence>
<feature type="region of interest" description="Disordered" evidence="1">
    <location>
        <begin position="122"/>
        <end position="241"/>
    </location>
</feature>
<keyword evidence="3" id="KW-1185">Reference proteome</keyword>
<dbReference type="PANTHER" id="PTHR28666">
    <property type="entry name" value="TRANSMEMBRANE PROTEIN 240"/>
    <property type="match status" value="1"/>
</dbReference>
<dbReference type="InterPro" id="IPR027947">
    <property type="entry name" value="TMEM240"/>
</dbReference>
<reference evidence="2" key="3">
    <citation type="submission" date="2025-09" db="UniProtKB">
        <authorList>
            <consortium name="Ensembl"/>
        </authorList>
    </citation>
    <scope>IDENTIFICATION</scope>
</reference>
<dbReference type="Ensembl" id="ENSAMET00000027410.1">
    <property type="protein sequence ID" value="ENSAMEP00000042002.1"/>
    <property type="gene ID" value="ENSAMEG00000026735.1"/>
</dbReference>
<dbReference type="AlphaFoldDB" id="A0A7N5KLU5"/>
<reference evidence="2 3" key="1">
    <citation type="journal article" date="2010" name="Nature">
        <title>The sequence and de novo assembly of the giant panda genome.</title>
        <authorList>
            <person name="Li R."/>
            <person name="Fan W."/>
            <person name="Tian G."/>
            <person name="Zhu H."/>
            <person name="He L."/>
            <person name="Cai J."/>
            <person name="Huang Q."/>
            <person name="Cai Q."/>
            <person name="Li B."/>
            <person name="Bai Y."/>
            <person name="Zhang Z."/>
            <person name="Zhang Y."/>
            <person name="Wang W."/>
            <person name="Li J."/>
            <person name="Wei F."/>
            <person name="Li H."/>
            <person name="Jian M."/>
            <person name="Li J."/>
            <person name="Zhang Z."/>
            <person name="Nielsen R."/>
            <person name="Li D."/>
            <person name="Gu W."/>
            <person name="Yang Z."/>
            <person name="Xuan Z."/>
            <person name="Ryder O.A."/>
            <person name="Leung F.C."/>
            <person name="Zhou Y."/>
            <person name="Cao J."/>
            <person name="Sun X."/>
            <person name="Fu Y."/>
            <person name="Fang X."/>
            <person name="Guo X."/>
            <person name="Wang B."/>
            <person name="Hou R."/>
            <person name="Shen F."/>
            <person name="Mu B."/>
            <person name="Ni P."/>
            <person name="Lin R."/>
            <person name="Qian W."/>
            <person name="Wang G."/>
            <person name="Yu C."/>
            <person name="Nie W."/>
            <person name="Wang J."/>
            <person name="Wu Z."/>
            <person name="Liang H."/>
            <person name="Min J."/>
            <person name="Wu Q."/>
            <person name="Cheng S."/>
            <person name="Ruan J."/>
            <person name="Wang M."/>
            <person name="Shi Z."/>
            <person name="Wen M."/>
            <person name="Liu B."/>
            <person name="Ren X."/>
            <person name="Zheng H."/>
            <person name="Dong D."/>
            <person name="Cook K."/>
            <person name="Shan G."/>
            <person name="Zhang H."/>
            <person name="Kosiol C."/>
            <person name="Xie X."/>
            <person name="Lu Z."/>
            <person name="Zheng H."/>
            <person name="Li Y."/>
            <person name="Steiner C.C."/>
            <person name="Lam T.T."/>
            <person name="Lin S."/>
            <person name="Zhang Q."/>
            <person name="Li G."/>
            <person name="Tian J."/>
            <person name="Gong T."/>
            <person name="Liu H."/>
            <person name="Zhang D."/>
            <person name="Fang L."/>
            <person name="Ye C."/>
            <person name="Zhang J."/>
            <person name="Hu W."/>
            <person name="Xu A."/>
            <person name="Ren Y."/>
            <person name="Zhang G."/>
            <person name="Bruford M.W."/>
            <person name="Li Q."/>
            <person name="Ma L."/>
            <person name="Guo Y."/>
            <person name="An N."/>
            <person name="Hu Y."/>
            <person name="Zheng Y."/>
            <person name="Shi Y."/>
            <person name="Li Z."/>
            <person name="Liu Q."/>
            <person name="Chen Y."/>
            <person name="Zhao J."/>
            <person name="Qu N."/>
            <person name="Zhao S."/>
            <person name="Tian F."/>
            <person name="Wang X."/>
            <person name="Wang H."/>
            <person name="Xu L."/>
            <person name="Liu X."/>
            <person name="Vinar T."/>
            <person name="Wang Y."/>
            <person name="Lam T.W."/>
            <person name="Yiu S.M."/>
            <person name="Liu S."/>
            <person name="Zhang H."/>
            <person name="Li D."/>
            <person name="Huang Y."/>
            <person name="Wang X."/>
            <person name="Yang G."/>
            <person name="Jiang Z."/>
            <person name="Wang J."/>
            <person name="Qin N."/>
            <person name="Li L."/>
            <person name="Li J."/>
            <person name="Bolund L."/>
            <person name="Kristiansen K."/>
            <person name="Wong G.K."/>
            <person name="Olson M."/>
            <person name="Zhang X."/>
            <person name="Li S."/>
            <person name="Yang H."/>
            <person name="Wang J."/>
            <person name="Wang J."/>
        </authorList>
    </citation>
    <scope>NUCLEOTIDE SEQUENCE [LARGE SCALE GENOMIC DNA]</scope>
</reference>